<evidence type="ECO:0000313" key="3">
    <source>
        <dbReference type="Proteomes" id="UP000186955"/>
    </source>
</evidence>
<gene>
    <name evidence="2" type="ORF">PENSUB_5147</name>
</gene>
<evidence type="ECO:0008006" key="4">
    <source>
        <dbReference type="Google" id="ProtNLM"/>
    </source>
</evidence>
<dbReference type="Gene3D" id="3.40.50.300">
    <property type="entry name" value="P-loop containing nucleotide triphosphate hydrolases"/>
    <property type="match status" value="1"/>
</dbReference>
<name>A0A1Q5UAJ7_9EURO</name>
<comment type="caution">
    <text evidence="2">The sequence shown here is derived from an EMBL/GenBank/DDBJ whole genome shotgun (WGS) entry which is preliminary data.</text>
</comment>
<dbReference type="Proteomes" id="UP000186955">
    <property type="component" value="Unassembled WGS sequence"/>
</dbReference>
<feature type="coiled-coil region" evidence="1">
    <location>
        <begin position="243"/>
        <end position="277"/>
    </location>
</feature>
<dbReference type="CDD" id="cd00882">
    <property type="entry name" value="Ras_like_GTPase"/>
    <property type="match status" value="1"/>
</dbReference>
<proteinExistence type="predicted"/>
<keyword evidence="3" id="KW-1185">Reference proteome</keyword>
<keyword evidence="1" id="KW-0175">Coiled coil</keyword>
<sequence length="285" mass="31871">MVGEVLGRLWKPWLDNPPEFSGESIYIAVVGMTGAGKTTFINKSTNVKIYQVNLIDTPGFDDTKMEESHVLAIITDYLKSGVRLSGILYLHPLNRGRMGWAATRNLGMIQNLVGPENMKMVRLITTMWDRVSPKDGQDEVEELQEEFWSEILAAGAKTDRCIDATEDGKRIIRSILKSPPVRLKFQKEIENGVEPAATAAGKFVADKIVELLGERVKEIKVLQDQLAGLTCDRTKEAERERASQENLQKLNEAQESIKDLKEELRKLKESVADLENSKSGGCIIL</sequence>
<evidence type="ECO:0000313" key="2">
    <source>
        <dbReference type="EMBL" id="OKP09498.1"/>
    </source>
</evidence>
<dbReference type="InterPro" id="IPR027417">
    <property type="entry name" value="P-loop_NTPase"/>
</dbReference>
<dbReference type="EMBL" id="MNBE01000509">
    <property type="protein sequence ID" value="OKP09498.1"/>
    <property type="molecule type" value="Genomic_DNA"/>
</dbReference>
<dbReference type="AlphaFoldDB" id="A0A1Q5UAJ7"/>
<accession>A0A1Q5UAJ7</accession>
<protein>
    <recommendedName>
        <fullName evidence="4">G domain-containing protein</fullName>
    </recommendedName>
</protein>
<organism evidence="2 3">
    <name type="scientific">Penicillium subrubescens</name>
    <dbReference type="NCBI Taxonomy" id="1316194"/>
    <lineage>
        <taxon>Eukaryota</taxon>
        <taxon>Fungi</taxon>
        <taxon>Dikarya</taxon>
        <taxon>Ascomycota</taxon>
        <taxon>Pezizomycotina</taxon>
        <taxon>Eurotiomycetes</taxon>
        <taxon>Eurotiomycetidae</taxon>
        <taxon>Eurotiales</taxon>
        <taxon>Aspergillaceae</taxon>
        <taxon>Penicillium</taxon>
    </lineage>
</organism>
<dbReference type="SUPFAM" id="SSF52540">
    <property type="entry name" value="P-loop containing nucleoside triphosphate hydrolases"/>
    <property type="match status" value="1"/>
</dbReference>
<reference evidence="2 3" key="1">
    <citation type="submission" date="2016-10" db="EMBL/GenBank/DDBJ databases">
        <title>Genome sequence of the ascomycete fungus Penicillium subrubescens.</title>
        <authorList>
            <person name="De Vries R.P."/>
            <person name="Peng M."/>
            <person name="Dilokpimol A."/>
            <person name="Hilden K."/>
            <person name="Makela M.R."/>
            <person name="Grigoriev I."/>
            <person name="Riley R."/>
            <person name="Granchi Z."/>
        </authorList>
    </citation>
    <scope>NUCLEOTIDE SEQUENCE [LARGE SCALE GENOMIC DNA]</scope>
    <source>
        <strain evidence="2 3">CBS 132785</strain>
    </source>
</reference>
<evidence type="ECO:0000256" key="1">
    <source>
        <dbReference type="SAM" id="Coils"/>
    </source>
</evidence>